<dbReference type="AlphaFoldDB" id="A0A8X7VMQ6"/>
<keyword evidence="3" id="KW-1185">Reference proteome</keyword>
<protein>
    <submittedName>
        <fullName evidence="2">Uncharacterized protein</fullName>
    </submittedName>
</protein>
<sequence>MSSVMARLAHQEEVQKATNEQLAAIVAALSVPSGQTSRPRSFRRHLFNTNPTTPAGDHASDES</sequence>
<proteinExistence type="predicted"/>
<organism evidence="2 3">
    <name type="scientific">Brassica carinata</name>
    <name type="common">Ethiopian mustard</name>
    <name type="synonym">Abyssinian cabbage</name>
    <dbReference type="NCBI Taxonomy" id="52824"/>
    <lineage>
        <taxon>Eukaryota</taxon>
        <taxon>Viridiplantae</taxon>
        <taxon>Streptophyta</taxon>
        <taxon>Embryophyta</taxon>
        <taxon>Tracheophyta</taxon>
        <taxon>Spermatophyta</taxon>
        <taxon>Magnoliopsida</taxon>
        <taxon>eudicotyledons</taxon>
        <taxon>Gunneridae</taxon>
        <taxon>Pentapetalae</taxon>
        <taxon>rosids</taxon>
        <taxon>malvids</taxon>
        <taxon>Brassicales</taxon>
        <taxon>Brassicaceae</taxon>
        <taxon>Brassiceae</taxon>
        <taxon>Brassica</taxon>
    </lineage>
</organism>
<gene>
    <name evidence="2" type="ORF">Bca52824_017248</name>
</gene>
<accession>A0A8X7VMQ6</accession>
<evidence type="ECO:0000313" key="2">
    <source>
        <dbReference type="EMBL" id="KAG2314126.1"/>
    </source>
</evidence>
<reference evidence="2 3" key="1">
    <citation type="submission" date="2020-02" db="EMBL/GenBank/DDBJ databases">
        <authorList>
            <person name="Ma Q."/>
            <person name="Huang Y."/>
            <person name="Song X."/>
            <person name="Pei D."/>
        </authorList>
    </citation>
    <scope>NUCLEOTIDE SEQUENCE [LARGE SCALE GENOMIC DNA]</scope>
    <source>
        <strain evidence="2">Sxm20200214</strain>
        <tissue evidence="2">Leaf</tissue>
    </source>
</reference>
<dbReference type="Proteomes" id="UP000886595">
    <property type="component" value="Unassembled WGS sequence"/>
</dbReference>
<name>A0A8X7VMQ6_BRACI</name>
<dbReference type="EMBL" id="JAAMPC010000004">
    <property type="protein sequence ID" value="KAG2314126.1"/>
    <property type="molecule type" value="Genomic_DNA"/>
</dbReference>
<feature type="region of interest" description="Disordered" evidence="1">
    <location>
        <begin position="32"/>
        <end position="63"/>
    </location>
</feature>
<evidence type="ECO:0000256" key="1">
    <source>
        <dbReference type="SAM" id="MobiDB-lite"/>
    </source>
</evidence>
<evidence type="ECO:0000313" key="3">
    <source>
        <dbReference type="Proteomes" id="UP000886595"/>
    </source>
</evidence>
<comment type="caution">
    <text evidence="2">The sequence shown here is derived from an EMBL/GenBank/DDBJ whole genome shotgun (WGS) entry which is preliminary data.</text>
</comment>